<reference evidence="1" key="2">
    <citation type="submission" date="2021-04" db="EMBL/GenBank/DDBJ databases">
        <authorList>
            <person name="Gilroy R."/>
        </authorList>
    </citation>
    <scope>NUCLEOTIDE SEQUENCE</scope>
    <source>
        <strain evidence="1">CHK169-2315</strain>
    </source>
</reference>
<evidence type="ECO:0000313" key="1">
    <source>
        <dbReference type="EMBL" id="HIV75247.1"/>
    </source>
</evidence>
<dbReference type="EMBL" id="DXHX01000129">
    <property type="protein sequence ID" value="HIV75247.1"/>
    <property type="molecule type" value="Genomic_DNA"/>
</dbReference>
<proteinExistence type="predicted"/>
<gene>
    <name evidence="1" type="ORF">H9895_09235</name>
</gene>
<name>A0A9D1PNE6_9BACI</name>
<comment type="caution">
    <text evidence="1">The sequence shown here is derived from an EMBL/GenBank/DDBJ whole genome shotgun (WGS) entry which is preliminary data.</text>
</comment>
<dbReference type="Pfam" id="PF11148">
    <property type="entry name" value="DUF2922"/>
    <property type="match status" value="1"/>
</dbReference>
<dbReference type="Proteomes" id="UP000823937">
    <property type="component" value="Unassembled WGS sequence"/>
</dbReference>
<organism evidence="1 2">
    <name type="scientific">Candidatus Pseudogracilibacillus intestinigallinarum</name>
    <dbReference type="NCBI Taxonomy" id="2838742"/>
    <lineage>
        <taxon>Bacteria</taxon>
        <taxon>Bacillati</taxon>
        <taxon>Bacillota</taxon>
        <taxon>Bacilli</taxon>
        <taxon>Bacillales</taxon>
        <taxon>Bacillaceae</taxon>
        <taxon>Pseudogracilibacillus</taxon>
    </lineage>
</organism>
<accession>A0A9D1PNE6</accession>
<dbReference type="AlphaFoldDB" id="A0A9D1PNE6"/>
<dbReference type="InterPro" id="IPR021321">
    <property type="entry name" value="DUF2922"/>
</dbReference>
<protein>
    <submittedName>
        <fullName evidence="1">DUF2922 domain-containing protein</fullName>
    </submittedName>
</protein>
<evidence type="ECO:0000313" key="2">
    <source>
        <dbReference type="Proteomes" id="UP000823937"/>
    </source>
</evidence>
<sequence length="73" mass="7935">MKRLELQFVDAGGKTVTYTLDNPVDPQDAEQVVAVMDEMIAQDAFASKDGPIVAKKGARIVERTVTDIDIGLE</sequence>
<reference evidence="1" key="1">
    <citation type="journal article" date="2021" name="PeerJ">
        <title>Extensive microbial diversity within the chicken gut microbiome revealed by metagenomics and culture.</title>
        <authorList>
            <person name="Gilroy R."/>
            <person name="Ravi A."/>
            <person name="Getino M."/>
            <person name="Pursley I."/>
            <person name="Horton D.L."/>
            <person name="Alikhan N.F."/>
            <person name="Baker D."/>
            <person name="Gharbi K."/>
            <person name="Hall N."/>
            <person name="Watson M."/>
            <person name="Adriaenssens E.M."/>
            <person name="Foster-Nyarko E."/>
            <person name="Jarju S."/>
            <person name="Secka A."/>
            <person name="Antonio M."/>
            <person name="Oren A."/>
            <person name="Chaudhuri R.R."/>
            <person name="La Ragione R."/>
            <person name="Hildebrand F."/>
            <person name="Pallen M.J."/>
        </authorList>
    </citation>
    <scope>NUCLEOTIDE SEQUENCE</scope>
    <source>
        <strain evidence="1">CHK169-2315</strain>
    </source>
</reference>